<organism evidence="2 3">
    <name type="scientific">Anopheles minimus</name>
    <dbReference type="NCBI Taxonomy" id="112268"/>
    <lineage>
        <taxon>Eukaryota</taxon>
        <taxon>Metazoa</taxon>
        <taxon>Ecdysozoa</taxon>
        <taxon>Arthropoda</taxon>
        <taxon>Hexapoda</taxon>
        <taxon>Insecta</taxon>
        <taxon>Pterygota</taxon>
        <taxon>Neoptera</taxon>
        <taxon>Endopterygota</taxon>
        <taxon>Diptera</taxon>
        <taxon>Nematocera</taxon>
        <taxon>Culicoidea</taxon>
        <taxon>Culicidae</taxon>
        <taxon>Anophelinae</taxon>
        <taxon>Anopheles</taxon>
    </lineage>
</organism>
<accession>A0A182W8J0</accession>
<evidence type="ECO:0000259" key="1">
    <source>
        <dbReference type="SMART" id="SM01126"/>
    </source>
</evidence>
<dbReference type="SMART" id="SM01126">
    <property type="entry name" value="DDE_Tnp_IS1595"/>
    <property type="match status" value="1"/>
</dbReference>
<dbReference type="PANTHER" id="PTHR47163">
    <property type="entry name" value="DDE_TNP_IS1595 DOMAIN-CONTAINING PROTEIN"/>
    <property type="match status" value="1"/>
</dbReference>
<dbReference type="PANTHER" id="PTHR47163:SF2">
    <property type="entry name" value="SI:DKEY-17M8.2"/>
    <property type="match status" value="1"/>
</dbReference>
<name>A0A182W8J0_9DIPT</name>
<dbReference type="Pfam" id="PF12762">
    <property type="entry name" value="DDE_Tnp_IS1595"/>
    <property type="match status" value="1"/>
</dbReference>
<evidence type="ECO:0000313" key="2">
    <source>
        <dbReference type="EnsemblMetazoa" id="AMIN006664-PA"/>
    </source>
</evidence>
<dbReference type="EnsemblMetazoa" id="AMIN006664-RA">
    <property type="protein sequence ID" value="AMIN006664-PA"/>
    <property type="gene ID" value="AMIN006664"/>
</dbReference>
<dbReference type="Proteomes" id="UP000075920">
    <property type="component" value="Unassembled WGS sequence"/>
</dbReference>
<sequence>MEVFSNVKSLTELKKVTADERRLVQLMQEAGLLAPSQSCEKCGRSMKLKLTQRANGCKWICKPTSACTGSECTVRTNSIFRNSRLSLSQLMEITYEWSRNSTRAVTGAESGAGKTAVLRWFELLRGISADYIEQRAATIGGNGMTVEIDESVVTKRKYNRGRVAENNQVWLIGGICRETREIFLELVQKRDAATLHGIIMRRVAPGSTILTDGWRAYNGLGNSGYSHATVNHSENFVDPNDPFVHTQSIENLWRWIKPFLRSKGR</sequence>
<protein>
    <submittedName>
        <fullName evidence="2">DDE_Tnp_IS1595 domain-containing protein</fullName>
    </submittedName>
</protein>
<dbReference type="InterPro" id="IPR024445">
    <property type="entry name" value="Tnp_ISXO2-like"/>
</dbReference>
<reference evidence="2" key="2">
    <citation type="submission" date="2020-05" db="UniProtKB">
        <authorList>
            <consortium name="EnsemblMetazoa"/>
        </authorList>
    </citation>
    <scope>IDENTIFICATION</scope>
    <source>
        <strain evidence="2">MINIMUS1</strain>
    </source>
</reference>
<dbReference type="InterPro" id="IPR053164">
    <property type="entry name" value="IS1016-like_transposase"/>
</dbReference>
<keyword evidence="3" id="KW-1185">Reference proteome</keyword>
<reference evidence="3" key="1">
    <citation type="submission" date="2013-03" db="EMBL/GenBank/DDBJ databases">
        <title>The Genome Sequence of Anopheles minimus MINIMUS1.</title>
        <authorList>
            <consortium name="The Broad Institute Genomics Platform"/>
            <person name="Neafsey D.E."/>
            <person name="Walton C."/>
            <person name="Walker B."/>
            <person name="Young S.K."/>
            <person name="Zeng Q."/>
            <person name="Gargeya S."/>
            <person name="Fitzgerald M."/>
            <person name="Haas B."/>
            <person name="Abouelleil A."/>
            <person name="Allen A.W."/>
            <person name="Alvarado L."/>
            <person name="Arachchi H.M."/>
            <person name="Berlin A.M."/>
            <person name="Chapman S.B."/>
            <person name="Gainer-Dewar J."/>
            <person name="Goldberg J."/>
            <person name="Griggs A."/>
            <person name="Gujja S."/>
            <person name="Hansen M."/>
            <person name="Howarth C."/>
            <person name="Imamovic A."/>
            <person name="Ireland A."/>
            <person name="Larimer J."/>
            <person name="McCowan C."/>
            <person name="Murphy C."/>
            <person name="Pearson M."/>
            <person name="Poon T.W."/>
            <person name="Priest M."/>
            <person name="Roberts A."/>
            <person name="Saif S."/>
            <person name="Shea T."/>
            <person name="Sisk P."/>
            <person name="Sykes S."/>
            <person name="Wortman J."/>
            <person name="Nusbaum C."/>
            <person name="Birren B."/>
        </authorList>
    </citation>
    <scope>NUCLEOTIDE SEQUENCE [LARGE SCALE GENOMIC DNA]</scope>
    <source>
        <strain evidence="3">MINIMUS1</strain>
    </source>
</reference>
<proteinExistence type="predicted"/>
<feature type="domain" description="ISXO2-like transposase" evidence="1">
    <location>
        <begin position="138"/>
        <end position="263"/>
    </location>
</feature>
<dbReference type="VEuPathDB" id="VectorBase:AMIN006664"/>
<evidence type="ECO:0000313" key="3">
    <source>
        <dbReference type="Proteomes" id="UP000075920"/>
    </source>
</evidence>
<dbReference type="AlphaFoldDB" id="A0A182W8J0"/>